<keyword evidence="2" id="KW-1185">Reference proteome</keyword>
<dbReference type="RefSeq" id="XP_067162667.1">
    <property type="nucleotide sequence ID" value="XM_067306566.1"/>
</dbReference>
<gene>
    <name evidence="3" type="primary">LOC106486188</name>
</gene>
<dbReference type="PANTHER" id="PTHR34035:SF1">
    <property type="entry name" value="TESTIS-EXPRESSED PROTEIN 47"/>
    <property type="match status" value="1"/>
</dbReference>
<dbReference type="PANTHER" id="PTHR34035">
    <property type="entry name" value="TESTIS-EXPRESSED PROTEIN 47"/>
    <property type="match status" value="1"/>
</dbReference>
<feature type="region of interest" description="Disordered" evidence="1">
    <location>
        <begin position="53"/>
        <end position="95"/>
    </location>
</feature>
<accession>A0ABM4FCK0</accession>
<evidence type="ECO:0000313" key="3">
    <source>
        <dbReference type="RefSeq" id="XP_067162667.1"/>
    </source>
</evidence>
<dbReference type="InterPro" id="IPR055308">
    <property type="entry name" value="TEX47-like"/>
</dbReference>
<name>A0ABM4FCK0_9AVES</name>
<evidence type="ECO:0000256" key="1">
    <source>
        <dbReference type="SAM" id="MobiDB-lite"/>
    </source>
</evidence>
<sequence>MSGAHPPRGRRDSPVPAALERRSLLAARLERLHVAGQVGVCVCVGGRLCPRRARSAQGRGGGVSEPRPSLSAEPVPAPQAGGGGPAGRGRRGGGRHRWVTGYHKRLFENALKCHSGEQVSGLLLLYSSCVLHVIESCIGTIHLIIQDLASLQNQGHNALLQEIKVLVVSHNIPTRLFPDWYVTTVTPPVTYLQDATQSQSTVEVVAECLTLLFKLAAYVPKMFEDNSDNLNNNLHTLAPELLIPAETINYLCNIEECASPEEFLRMYLNPLQPAMDSETVWPAPSHFFA</sequence>
<dbReference type="Pfam" id="PF24787">
    <property type="entry name" value="TEX47"/>
    <property type="match status" value="1"/>
</dbReference>
<organism evidence="2 3">
    <name type="scientific">Apteryx mantelli</name>
    <name type="common">North Island brown kiwi</name>
    <dbReference type="NCBI Taxonomy" id="2696672"/>
    <lineage>
        <taxon>Eukaryota</taxon>
        <taxon>Metazoa</taxon>
        <taxon>Chordata</taxon>
        <taxon>Craniata</taxon>
        <taxon>Vertebrata</taxon>
        <taxon>Euteleostomi</taxon>
        <taxon>Archelosauria</taxon>
        <taxon>Archosauria</taxon>
        <taxon>Dinosauria</taxon>
        <taxon>Saurischia</taxon>
        <taxon>Theropoda</taxon>
        <taxon>Coelurosauria</taxon>
        <taxon>Aves</taxon>
        <taxon>Palaeognathae</taxon>
        <taxon>Apterygiformes</taxon>
        <taxon>Apterygidae</taxon>
        <taxon>Apteryx</taxon>
    </lineage>
</organism>
<evidence type="ECO:0000313" key="2">
    <source>
        <dbReference type="Proteomes" id="UP001652627"/>
    </source>
</evidence>
<protein>
    <submittedName>
        <fullName evidence="3">Testis-expressed protein 47-like</fullName>
    </submittedName>
</protein>
<dbReference type="GeneID" id="106486188"/>
<dbReference type="Proteomes" id="UP001652627">
    <property type="component" value="Chromosome 16"/>
</dbReference>
<proteinExistence type="predicted"/>
<reference evidence="3" key="1">
    <citation type="submission" date="2025-08" db="UniProtKB">
        <authorList>
            <consortium name="RefSeq"/>
        </authorList>
    </citation>
    <scope>IDENTIFICATION</scope>
    <source>
        <tissue evidence="3">Blood</tissue>
    </source>
</reference>